<evidence type="ECO:0008006" key="3">
    <source>
        <dbReference type="Google" id="ProtNLM"/>
    </source>
</evidence>
<evidence type="ECO:0000313" key="1">
    <source>
        <dbReference type="EMBL" id="ASY45886.1"/>
    </source>
</evidence>
<name>A0A249MX21_SPHXE</name>
<dbReference type="Proteomes" id="UP000217141">
    <property type="component" value="Chromosome II"/>
</dbReference>
<sequence length="218" mass="24515">MSGLATDRWVAVTGVAGHAVQVRDASDRVRRPQDRIIVGNWADPTLLAGERFDTILADYLIGAIEGFAPYFQERMFARLRALARGRLYLIGLEPYITERAGTRDGQILGDIGRWRDAVLLHAGERPYREFPMEWVLEQMTALGFRIVNAHRFPIRYQRRFVNSQIDMCAPRLSRLGDRSLAAALHARGEALRQDALAIIAREGGLRHGFDYVIAAEAG</sequence>
<evidence type="ECO:0000313" key="2">
    <source>
        <dbReference type="Proteomes" id="UP000217141"/>
    </source>
</evidence>
<dbReference type="InterPro" id="IPR029063">
    <property type="entry name" value="SAM-dependent_MTases_sf"/>
</dbReference>
<dbReference type="RefSeq" id="WP_095687225.1">
    <property type="nucleotide sequence ID" value="NZ_CP022746.1"/>
</dbReference>
<dbReference type="EMBL" id="CP022746">
    <property type="protein sequence ID" value="ASY45886.1"/>
    <property type="molecule type" value="Genomic_DNA"/>
</dbReference>
<organism evidence="1 2">
    <name type="scientific">Sphingobium xenophagum</name>
    <dbReference type="NCBI Taxonomy" id="121428"/>
    <lineage>
        <taxon>Bacteria</taxon>
        <taxon>Pseudomonadati</taxon>
        <taxon>Pseudomonadota</taxon>
        <taxon>Alphaproteobacteria</taxon>
        <taxon>Sphingomonadales</taxon>
        <taxon>Sphingomonadaceae</taxon>
        <taxon>Sphingobium</taxon>
    </lineage>
</organism>
<dbReference type="SUPFAM" id="SSF53335">
    <property type="entry name" value="S-adenosyl-L-methionine-dependent methyltransferases"/>
    <property type="match status" value="1"/>
</dbReference>
<reference evidence="1 2" key="1">
    <citation type="submission" date="2017-08" db="EMBL/GenBank/DDBJ databases">
        <title>Whole Genome Sequence of Sphingobium hydrophobicum C1: Insights into Adaption to the Electronic-waste Contaminated Sediment.</title>
        <authorList>
            <person name="Song D."/>
            <person name="Chen X."/>
            <person name="Xu M."/>
        </authorList>
    </citation>
    <scope>NUCLEOTIDE SEQUENCE [LARGE SCALE GENOMIC DNA]</scope>
    <source>
        <strain evidence="1 2">C1</strain>
    </source>
</reference>
<dbReference type="Gene3D" id="3.40.50.150">
    <property type="entry name" value="Vaccinia Virus protein VP39"/>
    <property type="match status" value="1"/>
</dbReference>
<gene>
    <name evidence="1" type="ORF">CJD35_15175</name>
</gene>
<protein>
    <recommendedName>
        <fullName evidence="3">Methyltransferase type 11 domain-containing protein</fullName>
    </recommendedName>
</protein>
<dbReference type="KEGG" id="shyd:CJD35_15175"/>
<proteinExistence type="predicted"/>
<dbReference type="AlphaFoldDB" id="A0A249MX21"/>
<accession>A0A249MX21</accession>